<organism evidence="2 3">
    <name type="scientific">Gordonia bronchialis (strain ATCC 25592 / DSM 43247 / BCRC 13721 / JCM 3198 / KCTC 3076 / NBRC 16047 / NCTC 10667)</name>
    <name type="common">Rhodococcus bronchialis</name>
    <dbReference type="NCBI Taxonomy" id="526226"/>
    <lineage>
        <taxon>Bacteria</taxon>
        <taxon>Bacillati</taxon>
        <taxon>Actinomycetota</taxon>
        <taxon>Actinomycetes</taxon>
        <taxon>Mycobacteriales</taxon>
        <taxon>Gordoniaceae</taxon>
        <taxon>Gordonia</taxon>
    </lineage>
</organism>
<sequence length="159" mass="18172">MASVDDKSIWPVPLYGDLADELLRLTRRKPAMHPDSVLDNSAFTILWVLSDGRARTLRELTVELDLEQSTVNRQVNAAIKQGYLERFAVEGSLSRRIRPTERGREAFDHDGLLRAQRLERVFADLSPGTPEALLHELRAYNDAYDRALHRQDHASRVAR</sequence>
<dbReference type="SUPFAM" id="SSF46785">
    <property type="entry name" value="Winged helix' DNA-binding domain"/>
    <property type="match status" value="1"/>
</dbReference>
<dbReference type="InterPro" id="IPR036390">
    <property type="entry name" value="WH_DNA-bd_sf"/>
</dbReference>
<accession>D0L577</accession>
<proteinExistence type="predicted"/>
<dbReference type="AlphaFoldDB" id="D0L577"/>
<reference evidence="3" key="1">
    <citation type="submission" date="2009-10" db="EMBL/GenBank/DDBJ databases">
        <title>The complete chromosome of Gordonia bronchialis DSM 43247.</title>
        <authorList>
            <consortium name="US DOE Joint Genome Institute (JGI-PGF)"/>
            <person name="Lucas S."/>
            <person name="Copeland A."/>
            <person name="Lapidus A."/>
            <person name="Glavina del Rio T."/>
            <person name="Dalin E."/>
            <person name="Tice H."/>
            <person name="Bruce D."/>
            <person name="Goodwin L."/>
            <person name="Pitluck S."/>
            <person name="Kyrpides N."/>
            <person name="Mavromatis K."/>
            <person name="Ivanova N."/>
            <person name="Ovchinnikova G."/>
            <person name="Saunders E."/>
            <person name="Brettin T."/>
            <person name="Detter J.C."/>
            <person name="Han C."/>
            <person name="Larimer F."/>
            <person name="Land M."/>
            <person name="Hauser L."/>
            <person name="Markowitz V."/>
            <person name="Cheng J.-F."/>
            <person name="Hugenholtz P."/>
            <person name="Woyke T."/>
            <person name="Wu D."/>
            <person name="Jando M."/>
            <person name="Schneider S."/>
            <person name="Goeker M."/>
            <person name="Klenk H.-P."/>
            <person name="Eisen J.A."/>
        </authorList>
    </citation>
    <scope>NUCLEOTIDE SEQUENCE [LARGE SCALE GENOMIC DNA]</scope>
    <source>
        <strain evidence="3">ATCC 25592 / DSM 43247 / BCRC 13721 / JCM 3198 / KCTC 3076 / NBRC 16047 / NCTC 10667</strain>
    </source>
</reference>
<dbReference type="HOGENOM" id="CLU_1592238_0_0_11"/>
<dbReference type="Gene3D" id="1.10.10.10">
    <property type="entry name" value="Winged helix-like DNA-binding domain superfamily/Winged helix DNA-binding domain"/>
    <property type="match status" value="1"/>
</dbReference>
<dbReference type="Pfam" id="PF12802">
    <property type="entry name" value="MarR_2"/>
    <property type="match status" value="1"/>
</dbReference>
<dbReference type="GO" id="GO:0003700">
    <property type="term" value="F:DNA-binding transcription factor activity"/>
    <property type="evidence" value="ECO:0007669"/>
    <property type="project" value="InterPro"/>
</dbReference>
<dbReference type="KEGG" id="gbr:Gbro_4177"/>
<evidence type="ECO:0000259" key="1">
    <source>
        <dbReference type="SMART" id="SM00347"/>
    </source>
</evidence>
<evidence type="ECO:0000313" key="2">
    <source>
        <dbReference type="EMBL" id="ACY23335.1"/>
    </source>
</evidence>
<dbReference type="InterPro" id="IPR036388">
    <property type="entry name" value="WH-like_DNA-bd_sf"/>
</dbReference>
<dbReference type="EMBL" id="CP001802">
    <property type="protein sequence ID" value="ACY23335.1"/>
    <property type="molecule type" value="Genomic_DNA"/>
</dbReference>
<dbReference type="Proteomes" id="UP000001219">
    <property type="component" value="Chromosome"/>
</dbReference>
<feature type="domain" description="HTH marR-type" evidence="1">
    <location>
        <begin position="31"/>
        <end position="133"/>
    </location>
</feature>
<keyword evidence="3" id="KW-1185">Reference proteome</keyword>
<protein>
    <submittedName>
        <fullName evidence="2">Regulatory protein MarR</fullName>
    </submittedName>
</protein>
<evidence type="ECO:0000313" key="3">
    <source>
        <dbReference type="Proteomes" id="UP000001219"/>
    </source>
</evidence>
<dbReference type="eggNOG" id="COG1846">
    <property type="taxonomic scope" value="Bacteria"/>
</dbReference>
<dbReference type="STRING" id="526226.Gbro_4177"/>
<gene>
    <name evidence="2" type="ordered locus">Gbro_4177</name>
</gene>
<dbReference type="SMART" id="SM00347">
    <property type="entry name" value="HTH_MARR"/>
    <property type="match status" value="1"/>
</dbReference>
<dbReference type="InterPro" id="IPR000835">
    <property type="entry name" value="HTH_MarR-typ"/>
</dbReference>
<name>D0L577_GORB4</name>
<reference evidence="2 3" key="2">
    <citation type="journal article" date="2010" name="Stand. Genomic Sci.">
        <title>Complete genome sequence of Gordonia bronchialis type strain (3410).</title>
        <authorList>
            <person name="Ivanova N."/>
            <person name="Sikorski J."/>
            <person name="Jando M."/>
            <person name="Lapidus A."/>
            <person name="Nolan M."/>
            <person name="Lucas S."/>
            <person name="Del Rio T.G."/>
            <person name="Tice H."/>
            <person name="Copeland A."/>
            <person name="Cheng J.F."/>
            <person name="Chen F."/>
            <person name="Bruce D."/>
            <person name="Goodwin L."/>
            <person name="Pitluck S."/>
            <person name="Mavromatis K."/>
            <person name="Ovchinnikova G."/>
            <person name="Pati A."/>
            <person name="Chen A."/>
            <person name="Palaniappan K."/>
            <person name="Land M."/>
            <person name="Hauser L."/>
            <person name="Chang Y.J."/>
            <person name="Jeffries C.D."/>
            <person name="Chain P."/>
            <person name="Saunders E."/>
            <person name="Han C."/>
            <person name="Detter J.C."/>
            <person name="Brettin T."/>
            <person name="Rohde M."/>
            <person name="Goker M."/>
            <person name="Bristow J."/>
            <person name="Eisen J.A."/>
            <person name="Markowitz V."/>
            <person name="Hugenholtz P."/>
            <person name="Klenk H.P."/>
            <person name="Kyrpides N.C."/>
        </authorList>
    </citation>
    <scope>NUCLEOTIDE SEQUENCE [LARGE SCALE GENOMIC DNA]</scope>
    <source>
        <strain evidence="3">ATCC 25592 / DSM 43247 / BCRC 13721 / JCM 3198 / KCTC 3076 / NBRC 16047 / NCTC 10667</strain>
    </source>
</reference>
<dbReference type="RefSeq" id="WP_012835836.1">
    <property type="nucleotide sequence ID" value="NC_013441.1"/>
</dbReference>